<accession>A0ABT5ELW6</accession>
<evidence type="ECO:0000313" key="2">
    <source>
        <dbReference type="EMBL" id="MDC0742813.1"/>
    </source>
</evidence>
<comment type="caution">
    <text evidence="2">The sequence shown here is derived from an EMBL/GenBank/DDBJ whole genome shotgun (WGS) entry which is preliminary data.</text>
</comment>
<dbReference type="EMBL" id="JAQNDO010000001">
    <property type="protein sequence ID" value="MDC0742813.1"/>
    <property type="molecule type" value="Genomic_DNA"/>
</dbReference>
<feature type="signal peptide" evidence="1">
    <location>
        <begin position="1"/>
        <end position="20"/>
    </location>
</feature>
<sequence>MNRWTMTMMMILGATSLGVAGCTADASDELASDELASGERVDEAEEALITPIYTMPTFTPPAFPSWSSSSGWTSDVLIIHKVQNTATKWATFYAFADFSQFEGPYNADNITGCLNSYITVSVRTSTSSSGTLSAADTTPDNSEEAGSYGKKFYATPSVGFNAANQLVILGCGVTFAVGDCDRYEFASNENYVQFEVYGIGGDGTAGQLYTQIDHKTPNIANCP</sequence>
<protein>
    <recommendedName>
        <fullName evidence="4">Lipoprotein</fullName>
    </recommendedName>
</protein>
<organism evidence="2 3">
    <name type="scientific">Polyangium mundeleinium</name>
    <dbReference type="NCBI Taxonomy" id="2995306"/>
    <lineage>
        <taxon>Bacteria</taxon>
        <taxon>Pseudomonadati</taxon>
        <taxon>Myxococcota</taxon>
        <taxon>Polyangia</taxon>
        <taxon>Polyangiales</taxon>
        <taxon>Polyangiaceae</taxon>
        <taxon>Polyangium</taxon>
    </lineage>
</organism>
<proteinExistence type="predicted"/>
<evidence type="ECO:0000256" key="1">
    <source>
        <dbReference type="SAM" id="SignalP"/>
    </source>
</evidence>
<dbReference type="PROSITE" id="PS51257">
    <property type="entry name" value="PROKAR_LIPOPROTEIN"/>
    <property type="match status" value="1"/>
</dbReference>
<name>A0ABT5ELW6_9BACT</name>
<feature type="chain" id="PRO_5045132485" description="Lipoprotein" evidence="1">
    <location>
        <begin position="21"/>
        <end position="223"/>
    </location>
</feature>
<dbReference type="RefSeq" id="WP_271918186.1">
    <property type="nucleotide sequence ID" value="NZ_JAQNDO010000001.1"/>
</dbReference>
<evidence type="ECO:0008006" key="4">
    <source>
        <dbReference type="Google" id="ProtNLM"/>
    </source>
</evidence>
<gene>
    <name evidence="2" type="ORF">POL67_15795</name>
</gene>
<reference evidence="2 3" key="1">
    <citation type="submission" date="2022-11" db="EMBL/GenBank/DDBJ databases">
        <title>Minimal conservation of predation-associated metabolite biosynthetic gene clusters underscores biosynthetic potential of Myxococcota including descriptions for ten novel species: Archangium lansinium sp. nov., Myxococcus landrumus sp. nov., Nannocystis bai.</title>
        <authorList>
            <person name="Ahearne A."/>
            <person name="Stevens C."/>
            <person name="Dowd S."/>
        </authorList>
    </citation>
    <scope>NUCLEOTIDE SEQUENCE [LARGE SCALE GENOMIC DNA]</scope>
    <source>
        <strain evidence="2 3">RJM3</strain>
    </source>
</reference>
<keyword evidence="1" id="KW-0732">Signal</keyword>
<dbReference type="Proteomes" id="UP001221411">
    <property type="component" value="Unassembled WGS sequence"/>
</dbReference>
<evidence type="ECO:0000313" key="3">
    <source>
        <dbReference type="Proteomes" id="UP001221411"/>
    </source>
</evidence>
<keyword evidence="3" id="KW-1185">Reference proteome</keyword>